<feature type="domain" description="Galectin" evidence="2">
    <location>
        <begin position="43"/>
        <end position="192"/>
    </location>
</feature>
<evidence type="ECO:0000313" key="4">
    <source>
        <dbReference type="Proteomes" id="UP000837857"/>
    </source>
</evidence>
<proteinExistence type="predicted"/>
<name>A0ABN8J222_9NEOP</name>
<evidence type="ECO:0000256" key="1">
    <source>
        <dbReference type="ARBA" id="ARBA00022734"/>
    </source>
</evidence>
<protein>
    <recommendedName>
        <fullName evidence="2">Galectin domain-containing protein</fullName>
    </recommendedName>
</protein>
<dbReference type="InterPro" id="IPR001079">
    <property type="entry name" value="Galectin_CRD"/>
</dbReference>
<organism evidence="3 4">
    <name type="scientific">Iphiclides podalirius</name>
    <name type="common">scarce swallowtail</name>
    <dbReference type="NCBI Taxonomy" id="110791"/>
    <lineage>
        <taxon>Eukaryota</taxon>
        <taxon>Metazoa</taxon>
        <taxon>Ecdysozoa</taxon>
        <taxon>Arthropoda</taxon>
        <taxon>Hexapoda</taxon>
        <taxon>Insecta</taxon>
        <taxon>Pterygota</taxon>
        <taxon>Neoptera</taxon>
        <taxon>Endopterygota</taxon>
        <taxon>Lepidoptera</taxon>
        <taxon>Glossata</taxon>
        <taxon>Ditrysia</taxon>
        <taxon>Papilionoidea</taxon>
        <taxon>Papilionidae</taxon>
        <taxon>Papilioninae</taxon>
        <taxon>Iphiclides</taxon>
    </lineage>
</organism>
<sequence length="194" mass="21870">MLKVCWDCIVGSRTENEQEHTIQLNGNTHRAPPWPISQYNNEIMFILPKKLSSGDQINVAGNMANNPKALTVSLMTGNMSPDYQNIACQLEATFPSNPNNPNQLSLKIVENGYNEEVTGDYQSFLATELFTDLNFNFGFSVRVNGNYQSGHILDIYVGESFLEQVKLKHNIEDIRFLTLSGDITKVNKLDFQFA</sequence>
<gene>
    <name evidence="3" type="ORF">IPOD504_LOCUS15086</name>
</gene>
<keyword evidence="4" id="KW-1185">Reference proteome</keyword>
<evidence type="ECO:0000313" key="3">
    <source>
        <dbReference type="EMBL" id="CAH2071349.1"/>
    </source>
</evidence>
<reference evidence="3" key="1">
    <citation type="submission" date="2022-03" db="EMBL/GenBank/DDBJ databases">
        <authorList>
            <person name="Martin H S."/>
        </authorList>
    </citation>
    <scope>NUCLEOTIDE SEQUENCE</scope>
</reference>
<dbReference type="EMBL" id="OW152818">
    <property type="protein sequence ID" value="CAH2071349.1"/>
    <property type="molecule type" value="Genomic_DNA"/>
</dbReference>
<accession>A0ABN8J222</accession>
<dbReference type="Proteomes" id="UP000837857">
    <property type="component" value="Chromosome 6"/>
</dbReference>
<dbReference type="PROSITE" id="PS51304">
    <property type="entry name" value="GALECTIN"/>
    <property type="match status" value="1"/>
</dbReference>
<feature type="non-terminal residue" evidence="3">
    <location>
        <position position="194"/>
    </location>
</feature>
<keyword evidence="1" id="KW-0430">Lectin</keyword>
<evidence type="ECO:0000259" key="2">
    <source>
        <dbReference type="PROSITE" id="PS51304"/>
    </source>
</evidence>
<dbReference type="Gene3D" id="2.60.120.200">
    <property type="match status" value="1"/>
</dbReference>